<dbReference type="CDD" id="cd01392">
    <property type="entry name" value="HTH_LacI"/>
    <property type="match status" value="1"/>
</dbReference>
<evidence type="ECO:0000259" key="4">
    <source>
        <dbReference type="PROSITE" id="PS50932"/>
    </source>
</evidence>
<dbReference type="Gene3D" id="3.40.50.2300">
    <property type="match status" value="2"/>
</dbReference>
<sequence>MSTIEDVAKLAGLSRTTVSRVLNDHPYVSVEKKRLVQQAMEHLGYVPNSAARSLRNQKTGIIAVLIPKISTPFFSQLLERLEMAASAKSYQLIICQTQFSKQKERNYLNLLKTKQVDGVIMTSFENDWSIIESYLNYGPILLCNEIVENAEIPTVYMNQANCGYIVAKHLLERGHRHIAYCSNGIVSEGMKAREQGFKRALAEASCFFEEKFYFENVSSVEDGKRIFRKIANMKIIPTAIFTGGDHVAAGIISEAKKQGWSIPKELAVVGFDDMEITELLDPMITTVIQPVEEMALKSMEVIYEKIHKKQYRSFEKYEFFSKLAVRDSTRMKRKLVATF</sequence>
<dbReference type="GO" id="GO:0003700">
    <property type="term" value="F:DNA-binding transcription factor activity"/>
    <property type="evidence" value="ECO:0007669"/>
    <property type="project" value="TreeGrafter"/>
</dbReference>
<name>A0A179SUK7_9BACI</name>
<dbReference type="InterPro" id="IPR010982">
    <property type="entry name" value="Lambda_DNA-bd_dom_sf"/>
</dbReference>
<dbReference type="PRINTS" id="PR00036">
    <property type="entry name" value="HTHLACI"/>
</dbReference>
<reference evidence="6" key="1">
    <citation type="submission" date="2016-04" db="EMBL/GenBank/DDBJ databases">
        <authorList>
            <person name="Lyu Z."/>
            <person name="Lyu W."/>
        </authorList>
    </citation>
    <scope>NUCLEOTIDE SEQUENCE [LARGE SCALE GENOMIC DNA]</scope>
    <source>
        <strain evidence="6">C44</strain>
    </source>
</reference>
<feature type="domain" description="HTH lacI-type" evidence="4">
    <location>
        <begin position="2"/>
        <end position="56"/>
    </location>
</feature>
<dbReference type="CDD" id="cd06286">
    <property type="entry name" value="PBP1_CcpB-like"/>
    <property type="match status" value="1"/>
</dbReference>
<dbReference type="PANTHER" id="PTHR30146">
    <property type="entry name" value="LACI-RELATED TRANSCRIPTIONAL REPRESSOR"/>
    <property type="match status" value="1"/>
</dbReference>
<evidence type="ECO:0000256" key="1">
    <source>
        <dbReference type="ARBA" id="ARBA00023015"/>
    </source>
</evidence>
<keyword evidence="3" id="KW-0804">Transcription</keyword>
<organism evidence="5 6">
    <name type="scientific">Metabacillus litoralis</name>
    <dbReference type="NCBI Taxonomy" id="152268"/>
    <lineage>
        <taxon>Bacteria</taxon>
        <taxon>Bacillati</taxon>
        <taxon>Bacillota</taxon>
        <taxon>Bacilli</taxon>
        <taxon>Bacillales</taxon>
        <taxon>Bacillaceae</taxon>
        <taxon>Metabacillus</taxon>
    </lineage>
</organism>
<dbReference type="AlphaFoldDB" id="A0A179SUK7"/>
<keyword evidence="6" id="KW-1185">Reference proteome</keyword>
<dbReference type="SUPFAM" id="SSF47413">
    <property type="entry name" value="lambda repressor-like DNA-binding domains"/>
    <property type="match status" value="1"/>
</dbReference>
<keyword evidence="2" id="KW-0238">DNA-binding</keyword>
<dbReference type="InterPro" id="IPR001761">
    <property type="entry name" value="Peripla_BP/Lac1_sug-bd_dom"/>
</dbReference>
<dbReference type="EMBL" id="LWSG01000034">
    <property type="protein sequence ID" value="OAS83962.1"/>
    <property type="molecule type" value="Genomic_DNA"/>
</dbReference>
<dbReference type="GO" id="GO:0000976">
    <property type="term" value="F:transcription cis-regulatory region binding"/>
    <property type="evidence" value="ECO:0007669"/>
    <property type="project" value="TreeGrafter"/>
</dbReference>
<keyword evidence="1" id="KW-0805">Transcription regulation</keyword>
<dbReference type="OrthoDB" id="9798934at2"/>
<dbReference type="Gene3D" id="1.10.260.40">
    <property type="entry name" value="lambda repressor-like DNA-binding domains"/>
    <property type="match status" value="1"/>
</dbReference>
<dbReference type="Pfam" id="PF00356">
    <property type="entry name" value="LacI"/>
    <property type="match status" value="1"/>
</dbReference>
<protein>
    <submittedName>
        <fullName evidence="5">LacI family transcriptional regulator</fullName>
    </submittedName>
</protein>
<dbReference type="PROSITE" id="PS50932">
    <property type="entry name" value="HTH_LACI_2"/>
    <property type="match status" value="1"/>
</dbReference>
<dbReference type="Proteomes" id="UP000078534">
    <property type="component" value="Unassembled WGS sequence"/>
</dbReference>
<dbReference type="Pfam" id="PF00532">
    <property type="entry name" value="Peripla_BP_1"/>
    <property type="match status" value="1"/>
</dbReference>
<proteinExistence type="predicted"/>
<accession>A0A179SUK7</accession>
<comment type="caution">
    <text evidence="5">The sequence shown here is derived from an EMBL/GenBank/DDBJ whole genome shotgun (WGS) entry which is preliminary data.</text>
</comment>
<dbReference type="RefSeq" id="WP_066336687.1">
    <property type="nucleotide sequence ID" value="NZ_LWSG01000034.1"/>
</dbReference>
<dbReference type="InterPro" id="IPR000843">
    <property type="entry name" value="HTH_LacI"/>
</dbReference>
<gene>
    <name evidence="5" type="ORF">A6K24_07595</name>
</gene>
<evidence type="ECO:0000313" key="5">
    <source>
        <dbReference type="EMBL" id="OAS83962.1"/>
    </source>
</evidence>
<evidence type="ECO:0000313" key="6">
    <source>
        <dbReference type="Proteomes" id="UP000078534"/>
    </source>
</evidence>
<evidence type="ECO:0000256" key="2">
    <source>
        <dbReference type="ARBA" id="ARBA00023125"/>
    </source>
</evidence>
<evidence type="ECO:0000256" key="3">
    <source>
        <dbReference type="ARBA" id="ARBA00023163"/>
    </source>
</evidence>
<dbReference type="SMART" id="SM00354">
    <property type="entry name" value="HTH_LACI"/>
    <property type="match status" value="1"/>
</dbReference>
<dbReference type="SUPFAM" id="SSF53822">
    <property type="entry name" value="Periplasmic binding protein-like I"/>
    <property type="match status" value="1"/>
</dbReference>
<dbReference type="PANTHER" id="PTHR30146:SF136">
    <property type="entry name" value="NTD BIOSYNTHESIS OPERON REGULATOR NTDR"/>
    <property type="match status" value="1"/>
</dbReference>
<dbReference type="STRING" id="152268.A6K24_07595"/>
<dbReference type="InterPro" id="IPR028082">
    <property type="entry name" value="Peripla_BP_I"/>
</dbReference>